<dbReference type="SUPFAM" id="SSF46894">
    <property type="entry name" value="C-terminal effector domain of the bipartite response regulators"/>
    <property type="match status" value="1"/>
</dbReference>
<dbReference type="InterPro" id="IPR000792">
    <property type="entry name" value="Tscrpt_reg_LuxR_C"/>
</dbReference>
<dbReference type="Gene3D" id="3.40.50.2300">
    <property type="match status" value="1"/>
</dbReference>
<dbReference type="SUPFAM" id="SSF52172">
    <property type="entry name" value="CheY-like"/>
    <property type="match status" value="1"/>
</dbReference>
<feature type="domain" description="HTH luxR-type" evidence="1">
    <location>
        <begin position="177"/>
        <end position="242"/>
    </location>
</feature>
<dbReference type="Proteomes" id="UP000679284">
    <property type="component" value="Chromosome"/>
</dbReference>
<dbReference type="SMART" id="SM00421">
    <property type="entry name" value="HTH_LUXR"/>
    <property type="match status" value="1"/>
</dbReference>
<dbReference type="EMBL" id="CP047289">
    <property type="protein sequence ID" value="QUS35109.1"/>
    <property type="molecule type" value="Genomic_DNA"/>
</dbReference>
<dbReference type="GO" id="GO:0006355">
    <property type="term" value="P:regulation of DNA-templated transcription"/>
    <property type="evidence" value="ECO:0007669"/>
    <property type="project" value="InterPro"/>
</dbReference>
<keyword evidence="3" id="KW-1185">Reference proteome</keyword>
<dbReference type="InterPro" id="IPR051015">
    <property type="entry name" value="EvgA-like"/>
</dbReference>
<organism evidence="2 3">
    <name type="scientific">Falsirhodobacter algicola</name>
    <dbReference type="NCBI Taxonomy" id="2692330"/>
    <lineage>
        <taxon>Bacteria</taxon>
        <taxon>Pseudomonadati</taxon>
        <taxon>Pseudomonadota</taxon>
        <taxon>Alphaproteobacteria</taxon>
        <taxon>Rhodobacterales</taxon>
        <taxon>Paracoccaceae</taxon>
        <taxon>Falsirhodobacter</taxon>
    </lineage>
</organism>
<dbReference type="RefSeq" id="WP_211784358.1">
    <property type="nucleotide sequence ID" value="NZ_CP047289.1"/>
</dbReference>
<dbReference type="InterPro" id="IPR016032">
    <property type="entry name" value="Sig_transdc_resp-reg_C-effctor"/>
</dbReference>
<accession>A0A8J8MRD1</accession>
<sequence>MRAVAEIGDTSLGLFPFAASGPIDPSWMAKPLPSVAVIDARPLERECFVRCLEAYRAGAAVVGHATIDGWIESRTETEEVVLYNLGTRSMLNEDTAAEMAAIVEAARPHPVIVLSDSREVATMLAVLTSGAAGFISPDGQFTDVVEAIRVAQSGGIFMPRNSLVSLSEALTTSADRAPDQEDHFTDRQLAVARALQRGAANKTIAYELNLCESTVKVHIRNIMRKVKATNRTQAALRLNALIGHADAAPRR</sequence>
<dbReference type="InterPro" id="IPR011006">
    <property type="entry name" value="CheY-like_superfamily"/>
</dbReference>
<name>A0A8J8MRD1_9RHOB</name>
<dbReference type="AlphaFoldDB" id="A0A8J8MRD1"/>
<dbReference type="KEGG" id="fap:GR316_01760"/>
<dbReference type="PROSITE" id="PS00622">
    <property type="entry name" value="HTH_LUXR_1"/>
    <property type="match status" value="1"/>
</dbReference>
<evidence type="ECO:0000313" key="3">
    <source>
        <dbReference type="Proteomes" id="UP000679284"/>
    </source>
</evidence>
<dbReference type="PRINTS" id="PR00038">
    <property type="entry name" value="HTHLUXR"/>
</dbReference>
<protein>
    <submittedName>
        <fullName evidence="2">DNA-binding response regulator</fullName>
    </submittedName>
</protein>
<keyword evidence="2" id="KW-0238">DNA-binding</keyword>
<dbReference type="CDD" id="cd06170">
    <property type="entry name" value="LuxR_C_like"/>
    <property type="match status" value="1"/>
</dbReference>
<dbReference type="GO" id="GO:0003677">
    <property type="term" value="F:DNA binding"/>
    <property type="evidence" value="ECO:0007669"/>
    <property type="project" value="UniProtKB-KW"/>
</dbReference>
<dbReference type="Pfam" id="PF00196">
    <property type="entry name" value="GerE"/>
    <property type="match status" value="1"/>
</dbReference>
<dbReference type="PANTHER" id="PTHR45566">
    <property type="entry name" value="HTH-TYPE TRANSCRIPTIONAL REGULATOR YHJB-RELATED"/>
    <property type="match status" value="1"/>
</dbReference>
<evidence type="ECO:0000313" key="2">
    <source>
        <dbReference type="EMBL" id="QUS35109.1"/>
    </source>
</evidence>
<dbReference type="PROSITE" id="PS50043">
    <property type="entry name" value="HTH_LUXR_2"/>
    <property type="match status" value="1"/>
</dbReference>
<evidence type="ECO:0000259" key="1">
    <source>
        <dbReference type="PROSITE" id="PS50043"/>
    </source>
</evidence>
<reference evidence="2" key="1">
    <citation type="submission" date="2020-01" db="EMBL/GenBank/DDBJ databases">
        <authorList>
            <person name="Yang Y."/>
            <person name="Kwon Y.M."/>
        </authorList>
    </citation>
    <scope>NUCLEOTIDE SEQUENCE</scope>
    <source>
        <strain evidence="2">PG104</strain>
    </source>
</reference>
<gene>
    <name evidence="2" type="ORF">GR316_01760</name>
</gene>
<proteinExistence type="predicted"/>
<dbReference type="PANTHER" id="PTHR45566:SF1">
    <property type="entry name" value="HTH-TYPE TRANSCRIPTIONAL REGULATOR YHJB-RELATED"/>
    <property type="match status" value="1"/>
</dbReference>